<evidence type="ECO:0000256" key="6">
    <source>
        <dbReference type="SAM" id="Phobius"/>
    </source>
</evidence>
<organism evidence="7 8">
    <name type="scientific">Roseivivax halotolerans</name>
    <dbReference type="NCBI Taxonomy" id="93684"/>
    <lineage>
        <taxon>Bacteria</taxon>
        <taxon>Pseudomonadati</taxon>
        <taxon>Pseudomonadota</taxon>
        <taxon>Alphaproteobacteria</taxon>
        <taxon>Rhodobacterales</taxon>
        <taxon>Roseobacteraceae</taxon>
        <taxon>Roseivivax</taxon>
    </lineage>
</organism>
<evidence type="ECO:0000256" key="3">
    <source>
        <dbReference type="ARBA" id="ARBA00022692"/>
    </source>
</evidence>
<evidence type="ECO:0000256" key="1">
    <source>
        <dbReference type="ARBA" id="ARBA00004651"/>
    </source>
</evidence>
<dbReference type="GO" id="GO:0005886">
    <property type="term" value="C:plasma membrane"/>
    <property type="evidence" value="ECO:0007669"/>
    <property type="project" value="UniProtKB-SubCell"/>
</dbReference>
<dbReference type="InterPro" id="IPR050833">
    <property type="entry name" value="Poly_Biosynth_Transport"/>
</dbReference>
<keyword evidence="8" id="KW-1185">Reference proteome</keyword>
<feature type="transmembrane region" description="Helical" evidence="6">
    <location>
        <begin position="356"/>
        <end position="377"/>
    </location>
</feature>
<dbReference type="Pfam" id="PF01943">
    <property type="entry name" value="Polysacc_synt"/>
    <property type="match status" value="1"/>
</dbReference>
<comment type="subcellular location">
    <subcellularLocation>
        <location evidence="1">Cell membrane</location>
        <topology evidence="1">Multi-pass membrane protein</topology>
    </subcellularLocation>
</comment>
<feature type="transmembrane region" description="Helical" evidence="6">
    <location>
        <begin position="192"/>
        <end position="215"/>
    </location>
</feature>
<name>A0A1I5YFQ3_9RHOB</name>
<proteinExistence type="predicted"/>
<gene>
    <name evidence="7" type="ORF">SAMN05421853_105230</name>
</gene>
<protein>
    <submittedName>
        <fullName evidence="7">Membrane protein involved in the export of O-antigen and teichoic acid</fullName>
    </submittedName>
</protein>
<feature type="transmembrane region" description="Helical" evidence="6">
    <location>
        <begin position="415"/>
        <end position="436"/>
    </location>
</feature>
<feature type="transmembrane region" description="Helical" evidence="6">
    <location>
        <begin position="136"/>
        <end position="154"/>
    </location>
</feature>
<keyword evidence="5 6" id="KW-0472">Membrane</keyword>
<dbReference type="PANTHER" id="PTHR30250:SF26">
    <property type="entry name" value="PSMA PROTEIN"/>
    <property type="match status" value="1"/>
</dbReference>
<dbReference type="PANTHER" id="PTHR30250">
    <property type="entry name" value="PST FAMILY PREDICTED COLANIC ACID TRANSPORTER"/>
    <property type="match status" value="1"/>
</dbReference>
<dbReference type="RefSeq" id="WP_093011045.1">
    <property type="nucleotide sequence ID" value="NZ_FOXV01000005.1"/>
</dbReference>
<dbReference type="STRING" id="93684.SAMN05421853_105230"/>
<feature type="transmembrane region" description="Helical" evidence="6">
    <location>
        <begin position="21"/>
        <end position="43"/>
    </location>
</feature>
<evidence type="ECO:0000256" key="4">
    <source>
        <dbReference type="ARBA" id="ARBA00022989"/>
    </source>
</evidence>
<feature type="transmembrane region" description="Helical" evidence="6">
    <location>
        <begin position="389"/>
        <end position="409"/>
    </location>
</feature>
<evidence type="ECO:0000313" key="7">
    <source>
        <dbReference type="EMBL" id="SFQ43038.1"/>
    </source>
</evidence>
<dbReference type="InterPro" id="IPR002797">
    <property type="entry name" value="Polysacc_synth"/>
</dbReference>
<evidence type="ECO:0000256" key="5">
    <source>
        <dbReference type="ARBA" id="ARBA00023136"/>
    </source>
</evidence>
<dbReference type="AlphaFoldDB" id="A0A1I5YFQ3"/>
<dbReference type="EMBL" id="FOXV01000005">
    <property type="protein sequence ID" value="SFQ43038.1"/>
    <property type="molecule type" value="Genomic_DNA"/>
</dbReference>
<dbReference type="Proteomes" id="UP000243106">
    <property type="component" value="Unassembled WGS sequence"/>
</dbReference>
<keyword evidence="3 6" id="KW-0812">Transmembrane</keyword>
<keyword evidence="4 6" id="KW-1133">Transmembrane helix</keyword>
<feature type="transmembrane region" description="Helical" evidence="6">
    <location>
        <begin position="166"/>
        <end position="186"/>
    </location>
</feature>
<sequence>MSGIARSVRRLVHFDDVISRIMRNTGILVVSSTTIGVLGVITLAVTARALGPAGVGILALVEAYIRSVDLIVRWPPTQAVIKYAARMLEADDREAFSRLVKLSIVIDLVGGCLSGVIAILLGYWASTWFDLGGDGYRYILLAAASLFFSFRPTGIAILRMFDRFDLLAISDTGIAIGRLVVALIALALDLGIWAFVTLLFLQGVADGLVVFFLSLREMRRRGYPRLRSGSVRQALAENPRFIGFLFNTNASQVLRQAVTRFDVLALGLFVSPTIVGFYQVAKRSGKAVQRFGRTLTQVLFPELARMWVRGERAQFDKLIWFITRTTLAIVAIVFVPLALLIPFIVRTLFGVEFLDAVPIVQLQLVAIVINLAGVSFLPALLSMGLDRELMILAILVTIGFAAAFAPAVLLAGALGAMGCHVLFSVFWFCGCMWLFFRQARKERAAA</sequence>
<accession>A0A1I5YFQ3</accession>
<keyword evidence="2" id="KW-1003">Cell membrane</keyword>
<evidence type="ECO:0000256" key="2">
    <source>
        <dbReference type="ARBA" id="ARBA00022475"/>
    </source>
</evidence>
<feature type="transmembrane region" description="Helical" evidence="6">
    <location>
        <begin position="318"/>
        <end position="344"/>
    </location>
</feature>
<evidence type="ECO:0000313" key="8">
    <source>
        <dbReference type="Proteomes" id="UP000243106"/>
    </source>
</evidence>
<reference evidence="8" key="1">
    <citation type="submission" date="2016-10" db="EMBL/GenBank/DDBJ databases">
        <authorList>
            <person name="Varghese N."/>
            <person name="Submissions S."/>
        </authorList>
    </citation>
    <scope>NUCLEOTIDE SEQUENCE [LARGE SCALE GENOMIC DNA]</scope>
    <source>
        <strain evidence="8">JCM 10271</strain>
    </source>
</reference>
<feature type="transmembrane region" description="Helical" evidence="6">
    <location>
        <begin position="102"/>
        <end position="124"/>
    </location>
</feature>
<feature type="transmembrane region" description="Helical" evidence="6">
    <location>
        <begin position="49"/>
        <end position="65"/>
    </location>
</feature>